<evidence type="ECO:0000313" key="2">
    <source>
        <dbReference type="Proteomes" id="UP001500392"/>
    </source>
</evidence>
<keyword evidence="2" id="KW-1185">Reference proteome</keyword>
<dbReference type="Proteomes" id="UP001500392">
    <property type="component" value="Unassembled WGS sequence"/>
</dbReference>
<gene>
    <name evidence="1" type="ORF">GCM10022414_19260</name>
</gene>
<accession>A0ABP7WRS9</accession>
<dbReference type="EMBL" id="BAABDM010000003">
    <property type="protein sequence ID" value="GAA4095268.1"/>
    <property type="molecule type" value="Genomic_DNA"/>
</dbReference>
<dbReference type="InterPro" id="IPR016516">
    <property type="entry name" value="UCP07580"/>
</dbReference>
<sequence>MNKDFSSSKTAVGESAREMQIRRMPFEFPDEIDPHWNPRLPEWSHMANGASLAMPFLEPYLIRTLRKASELIDSETLKADVKLYMGQEAQHYQQHRKFNDTLIANGYVELPEVERRLSEDYKNMEENRSLKFNLAYAAGFESMALGVGHWLIRDREYLFGDSDTKVASLILWHFVEEIEHKNVAIDAYNYVYGDYFYRIYGVLYATFHVLKYSRIAYKLMLERDSLWSNLASRWRLMKIILRFHKNVLPSFFEACLPNHHPSKRPDPQWCNEWLDLYQKEGHTLEQIDTKNLTPGFS</sequence>
<dbReference type="RefSeq" id="WP_344935180.1">
    <property type="nucleotide sequence ID" value="NZ_BAABDM010000003.1"/>
</dbReference>
<dbReference type="GO" id="GO:0016787">
    <property type="term" value="F:hydrolase activity"/>
    <property type="evidence" value="ECO:0007669"/>
    <property type="project" value="UniProtKB-KW"/>
</dbReference>
<dbReference type="PANTHER" id="PTHR39456:SF1">
    <property type="entry name" value="METAL-DEPENDENT HYDROLASE"/>
    <property type="match status" value="1"/>
</dbReference>
<evidence type="ECO:0000313" key="1">
    <source>
        <dbReference type="EMBL" id="GAA4095268.1"/>
    </source>
</evidence>
<name>A0ABP7WRS9_9GAMM</name>
<comment type="caution">
    <text evidence="1">The sequence shown here is derived from an EMBL/GenBank/DDBJ whole genome shotgun (WGS) entry which is preliminary data.</text>
</comment>
<organism evidence="1 2">
    <name type="scientific">Zhongshania borealis</name>
    <dbReference type="NCBI Taxonomy" id="889488"/>
    <lineage>
        <taxon>Bacteria</taxon>
        <taxon>Pseudomonadati</taxon>
        <taxon>Pseudomonadota</taxon>
        <taxon>Gammaproteobacteria</taxon>
        <taxon>Cellvibrionales</taxon>
        <taxon>Spongiibacteraceae</taxon>
        <taxon>Zhongshania</taxon>
    </lineage>
</organism>
<protein>
    <submittedName>
        <fullName evidence="1">Metal-dependent hydrolase</fullName>
    </submittedName>
</protein>
<proteinExistence type="predicted"/>
<dbReference type="Pfam" id="PF10118">
    <property type="entry name" value="Metal_hydrol"/>
    <property type="match status" value="1"/>
</dbReference>
<dbReference type="PANTHER" id="PTHR39456">
    <property type="entry name" value="METAL-DEPENDENT HYDROLASE"/>
    <property type="match status" value="1"/>
</dbReference>
<keyword evidence="1" id="KW-0378">Hydrolase</keyword>
<reference evidence="2" key="1">
    <citation type="journal article" date="2019" name="Int. J. Syst. Evol. Microbiol.">
        <title>The Global Catalogue of Microorganisms (GCM) 10K type strain sequencing project: providing services to taxonomists for standard genome sequencing and annotation.</title>
        <authorList>
            <consortium name="The Broad Institute Genomics Platform"/>
            <consortium name="The Broad Institute Genome Sequencing Center for Infectious Disease"/>
            <person name="Wu L."/>
            <person name="Ma J."/>
        </authorList>
    </citation>
    <scope>NUCLEOTIDE SEQUENCE [LARGE SCALE GENOMIC DNA]</scope>
    <source>
        <strain evidence="2">JCM 17304</strain>
    </source>
</reference>